<gene>
    <name evidence="1" type="ORF">K435DRAFT_974835</name>
</gene>
<reference evidence="1 2" key="1">
    <citation type="journal article" date="2019" name="Nat. Ecol. Evol.">
        <title>Megaphylogeny resolves global patterns of mushroom evolution.</title>
        <authorList>
            <person name="Varga T."/>
            <person name="Krizsan K."/>
            <person name="Foldi C."/>
            <person name="Dima B."/>
            <person name="Sanchez-Garcia M."/>
            <person name="Sanchez-Ramirez S."/>
            <person name="Szollosi G.J."/>
            <person name="Szarkandi J.G."/>
            <person name="Papp V."/>
            <person name="Albert L."/>
            <person name="Andreopoulos W."/>
            <person name="Angelini C."/>
            <person name="Antonin V."/>
            <person name="Barry K.W."/>
            <person name="Bougher N.L."/>
            <person name="Buchanan P."/>
            <person name="Buyck B."/>
            <person name="Bense V."/>
            <person name="Catcheside P."/>
            <person name="Chovatia M."/>
            <person name="Cooper J."/>
            <person name="Damon W."/>
            <person name="Desjardin D."/>
            <person name="Finy P."/>
            <person name="Geml J."/>
            <person name="Haridas S."/>
            <person name="Hughes K."/>
            <person name="Justo A."/>
            <person name="Karasinski D."/>
            <person name="Kautmanova I."/>
            <person name="Kiss B."/>
            <person name="Kocsube S."/>
            <person name="Kotiranta H."/>
            <person name="LaButti K.M."/>
            <person name="Lechner B.E."/>
            <person name="Liimatainen K."/>
            <person name="Lipzen A."/>
            <person name="Lukacs Z."/>
            <person name="Mihaltcheva S."/>
            <person name="Morgado L.N."/>
            <person name="Niskanen T."/>
            <person name="Noordeloos M.E."/>
            <person name="Ohm R.A."/>
            <person name="Ortiz-Santana B."/>
            <person name="Ovrebo C."/>
            <person name="Racz N."/>
            <person name="Riley R."/>
            <person name="Savchenko A."/>
            <person name="Shiryaev A."/>
            <person name="Soop K."/>
            <person name="Spirin V."/>
            <person name="Szebenyi C."/>
            <person name="Tomsovsky M."/>
            <person name="Tulloss R.E."/>
            <person name="Uehling J."/>
            <person name="Grigoriev I.V."/>
            <person name="Vagvolgyi C."/>
            <person name="Papp T."/>
            <person name="Martin F.M."/>
            <person name="Miettinen O."/>
            <person name="Hibbett D.S."/>
            <person name="Nagy L.G."/>
        </authorList>
    </citation>
    <scope>NUCLEOTIDE SEQUENCE [LARGE SCALE GENOMIC DNA]</scope>
    <source>
        <strain evidence="1 2">CBS 962.96</strain>
    </source>
</reference>
<evidence type="ECO:0000313" key="1">
    <source>
        <dbReference type="EMBL" id="THU75421.1"/>
    </source>
</evidence>
<name>A0A4S8KJA5_DENBC</name>
<keyword evidence="2" id="KW-1185">Reference proteome</keyword>
<organism evidence="1 2">
    <name type="scientific">Dendrothele bispora (strain CBS 962.96)</name>
    <dbReference type="NCBI Taxonomy" id="1314807"/>
    <lineage>
        <taxon>Eukaryota</taxon>
        <taxon>Fungi</taxon>
        <taxon>Dikarya</taxon>
        <taxon>Basidiomycota</taxon>
        <taxon>Agaricomycotina</taxon>
        <taxon>Agaricomycetes</taxon>
        <taxon>Agaricomycetidae</taxon>
        <taxon>Agaricales</taxon>
        <taxon>Agaricales incertae sedis</taxon>
        <taxon>Dendrothele</taxon>
    </lineage>
</organism>
<evidence type="ECO:0000313" key="2">
    <source>
        <dbReference type="Proteomes" id="UP000297245"/>
    </source>
</evidence>
<dbReference type="AlphaFoldDB" id="A0A4S8KJA5"/>
<dbReference type="EMBL" id="ML182166">
    <property type="protein sequence ID" value="THU75421.1"/>
    <property type="molecule type" value="Genomic_DNA"/>
</dbReference>
<sequence>MYHSWFVLVPATAYACRCVRLHKPRVFPQPDDSWPLQAFTSSSSVWLYHTHASFPSFPPSYPFIVKVWNNHLLIFSLALGSQFVLSSVLDLACLYCLVIEKGVWCL</sequence>
<accession>A0A4S8KJA5</accession>
<dbReference type="Proteomes" id="UP000297245">
    <property type="component" value="Unassembled WGS sequence"/>
</dbReference>
<protein>
    <submittedName>
        <fullName evidence="1">Uncharacterized protein</fullName>
    </submittedName>
</protein>
<proteinExistence type="predicted"/>